<feature type="region of interest" description="Disordered" evidence="4">
    <location>
        <begin position="174"/>
        <end position="196"/>
    </location>
</feature>
<dbReference type="SUPFAM" id="SSF55729">
    <property type="entry name" value="Acyl-CoA N-acyltransferases (Nat)"/>
    <property type="match status" value="1"/>
</dbReference>
<evidence type="ECO:0000313" key="6">
    <source>
        <dbReference type="Proteomes" id="UP001318040"/>
    </source>
</evidence>
<dbReference type="GeneID" id="116952868"/>
<dbReference type="InterPro" id="IPR051016">
    <property type="entry name" value="Diverse_Substrate_AcTransf"/>
</dbReference>
<dbReference type="PANTHER" id="PTHR10545:SF51">
    <property type="entry name" value="THIALYSINE N-EPSILON-ACETYLTRANSFERASE"/>
    <property type="match status" value="1"/>
</dbReference>
<dbReference type="RefSeq" id="XP_032828448.1">
    <property type="nucleotide sequence ID" value="XM_032972557.1"/>
</dbReference>
<sequence length="196" mass="21767">MSSAVFEIKRAEIEDVEDIWRMCMELATHESRQYEIISEEDLRTNGFGENPIFQCVVVKVPPKHGSSGKPAAVGYSLYFYSYDTINGRSITMDSIYVMPEFRNNGIGKALLKRVAETAAQNNCSSVCFYVYNWNKPAIAFYQRIGAQDVTISQKMNCFVLNGGAMEALIKSPRASGSSSQASPVLMTPAVDEHPIL</sequence>
<dbReference type="GO" id="GO:0008080">
    <property type="term" value="F:N-acetyltransferase activity"/>
    <property type="evidence" value="ECO:0007669"/>
    <property type="project" value="TreeGrafter"/>
</dbReference>
<dbReference type="CDD" id="cd04301">
    <property type="entry name" value="NAT_SF"/>
    <property type="match status" value="1"/>
</dbReference>
<keyword evidence="6" id="KW-1185">Reference proteome</keyword>
<dbReference type="RefSeq" id="XP_032828437.1">
    <property type="nucleotide sequence ID" value="XM_032972546.1"/>
</dbReference>
<proteinExistence type="inferred from homology"/>
<evidence type="ECO:0000313" key="10">
    <source>
        <dbReference type="RefSeq" id="XP_032828448.1"/>
    </source>
</evidence>
<dbReference type="PROSITE" id="PS51186">
    <property type="entry name" value="GNAT"/>
    <property type="match status" value="1"/>
</dbReference>
<dbReference type="PANTHER" id="PTHR10545">
    <property type="entry name" value="DIAMINE N-ACETYLTRANSFERASE"/>
    <property type="match status" value="1"/>
</dbReference>
<evidence type="ECO:0000259" key="5">
    <source>
        <dbReference type="PROSITE" id="PS51186"/>
    </source>
</evidence>
<dbReference type="Proteomes" id="UP001318040">
    <property type="component" value="Chromosome 3"/>
</dbReference>
<evidence type="ECO:0000256" key="3">
    <source>
        <dbReference type="ARBA" id="ARBA00023315"/>
    </source>
</evidence>
<gene>
    <name evidence="7 8 9 10" type="primary">LOC116952868</name>
</gene>
<dbReference type="Pfam" id="PF00583">
    <property type="entry name" value="Acetyltransf_1"/>
    <property type="match status" value="1"/>
</dbReference>
<dbReference type="RefSeq" id="XP_032828428.1">
    <property type="nucleotide sequence ID" value="XM_032972537.1"/>
</dbReference>
<organism evidence="6 8">
    <name type="scientific">Petromyzon marinus</name>
    <name type="common">Sea lamprey</name>
    <dbReference type="NCBI Taxonomy" id="7757"/>
    <lineage>
        <taxon>Eukaryota</taxon>
        <taxon>Metazoa</taxon>
        <taxon>Chordata</taxon>
        <taxon>Craniata</taxon>
        <taxon>Vertebrata</taxon>
        <taxon>Cyclostomata</taxon>
        <taxon>Hyperoartia</taxon>
        <taxon>Petromyzontiformes</taxon>
        <taxon>Petromyzontidae</taxon>
        <taxon>Petromyzon</taxon>
    </lineage>
</organism>
<name>A0AAJ7XCQ3_PETMA</name>
<dbReference type="FunFam" id="3.40.630.30:FF:000064">
    <property type="entry name" value="GNAT family acetyltransferase"/>
    <property type="match status" value="1"/>
</dbReference>
<feature type="domain" description="N-acetyltransferase" evidence="5">
    <location>
        <begin position="6"/>
        <end position="170"/>
    </location>
</feature>
<dbReference type="KEGG" id="pmrn:116952868"/>
<comment type="similarity">
    <text evidence="1">Belongs to the acetyltransferase family.</text>
</comment>
<evidence type="ECO:0000256" key="2">
    <source>
        <dbReference type="ARBA" id="ARBA00022679"/>
    </source>
</evidence>
<keyword evidence="2" id="KW-0808">Transferase</keyword>
<dbReference type="InterPro" id="IPR016181">
    <property type="entry name" value="Acyl_CoA_acyltransferase"/>
</dbReference>
<evidence type="ECO:0000313" key="7">
    <source>
        <dbReference type="RefSeq" id="XP_032828426.1"/>
    </source>
</evidence>
<reference evidence="7 8" key="1">
    <citation type="submission" date="2025-04" db="UniProtKB">
        <authorList>
            <consortium name="RefSeq"/>
        </authorList>
    </citation>
    <scope>IDENTIFICATION</scope>
    <source>
        <tissue evidence="7 8">Sperm</tissue>
    </source>
</reference>
<dbReference type="Gene3D" id="3.40.630.30">
    <property type="match status" value="1"/>
</dbReference>
<dbReference type="AlphaFoldDB" id="A0AAJ7XCQ3"/>
<protein>
    <submittedName>
        <fullName evidence="7 8">Diamine acetyltransferase 2-like</fullName>
    </submittedName>
</protein>
<evidence type="ECO:0000313" key="8">
    <source>
        <dbReference type="RefSeq" id="XP_032828428.1"/>
    </source>
</evidence>
<feature type="compositionally biased region" description="Low complexity" evidence="4">
    <location>
        <begin position="174"/>
        <end position="183"/>
    </location>
</feature>
<keyword evidence="3" id="KW-0012">Acyltransferase</keyword>
<evidence type="ECO:0000256" key="4">
    <source>
        <dbReference type="SAM" id="MobiDB-lite"/>
    </source>
</evidence>
<evidence type="ECO:0000256" key="1">
    <source>
        <dbReference type="ARBA" id="ARBA00008694"/>
    </source>
</evidence>
<accession>A0AAJ7XCQ3</accession>
<dbReference type="InterPro" id="IPR000182">
    <property type="entry name" value="GNAT_dom"/>
</dbReference>
<dbReference type="RefSeq" id="XP_032828426.1">
    <property type="nucleotide sequence ID" value="XM_032972535.1"/>
</dbReference>
<evidence type="ECO:0000313" key="9">
    <source>
        <dbReference type="RefSeq" id="XP_032828437.1"/>
    </source>
</evidence>